<evidence type="ECO:0000313" key="1">
    <source>
        <dbReference type="EMBL" id="KAI7995592.1"/>
    </source>
</evidence>
<reference evidence="1 2" key="1">
    <citation type="journal article" date="2022" name="Plant J.">
        <title>Chromosome-level genome of Camellia lanceoleosa provides a valuable resource for understanding genome evolution and self-incompatibility.</title>
        <authorList>
            <person name="Gong W."/>
            <person name="Xiao S."/>
            <person name="Wang L."/>
            <person name="Liao Z."/>
            <person name="Chang Y."/>
            <person name="Mo W."/>
            <person name="Hu G."/>
            <person name="Li W."/>
            <person name="Zhao G."/>
            <person name="Zhu H."/>
            <person name="Hu X."/>
            <person name="Ji K."/>
            <person name="Xiang X."/>
            <person name="Song Q."/>
            <person name="Yuan D."/>
            <person name="Jin S."/>
            <person name="Zhang L."/>
        </authorList>
    </citation>
    <scope>NUCLEOTIDE SEQUENCE [LARGE SCALE GENOMIC DNA]</scope>
    <source>
        <strain evidence="1">SQ_2022a</strain>
    </source>
</reference>
<gene>
    <name evidence="1" type="ORF">LOK49_LG11G01620</name>
</gene>
<organism evidence="1 2">
    <name type="scientific">Camellia lanceoleosa</name>
    <dbReference type="NCBI Taxonomy" id="1840588"/>
    <lineage>
        <taxon>Eukaryota</taxon>
        <taxon>Viridiplantae</taxon>
        <taxon>Streptophyta</taxon>
        <taxon>Embryophyta</taxon>
        <taxon>Tracheophyta</taxon>
        <taxon>Spermatophyta</taxon>
        <taxon>Magnoliopsida</taxon>
        <taxon>eudicotyledons</taxon>
        <taxon>Gunneridae</taxon>
        <taxon>Pentapetalae</taxon>
        <taxon>asterids</taxon>
        <taxon>Ericales</taxon>
        <taxon>Theaceae</taxon>
        <taxon>Camellia</taxon>
    </lineage>
</organism>
<comment type="caution">
    <text evidence="1">The sequence shown here is derived from an EMBL/GenBank/DDBJ whole genome shotgun (WGS) entry which is preliminary data.</text>
</comment>
<dbReference type="EMBL" id="CM045769">
    <property type="protein sequence ID" value="KAI7995592.1"/>
    <property type="molecule type" value="Genomic_DNA"/>
</dbReference>
<name>A0ACC0G3C2_9ERIC</name>
<keyword evidence="2" id="KW-1185">Reference proteome</keyword>
<dbReference type="Proteomes" id="UP001060215">
    <property type="component" value="Chromosome 12"/>
</dbReference>
<proteinExistence type="predicted"/>
<protein>
    <submittedName>
        <fullName evidence="1">Uncharacterized protein</fullName>
    </submittedName>
</protein>
<sequence>MNEQSARVEKGDATPFVGAHGVREVFETQAMKVEMHNDHVVVSNDNSGGVNPTRSSFKDMHNGERNEGDVNLMPFNLRGMNVVGVQKHDAVLSSLGQQNKVALGAYDRKDGRVILMVTVKVEIVGDNREEVGLALDEKYKAEETNTPPVQIVSMRKRDRNGMLKGLQ</sequence>
<accession>A0ACC0G3C2</accession>
<evidence type="ECO:0000313" key="2">
    <source>
        <dbReference type="Proteomes" id="UP001060215"/>
    </source>
</evidence>